<keyword evidence="3" id="KW-1185">Reference proteome</keyword>
<proteinExistence type="predicted"/>
<name>A0AAW2BHQ0_9ROSI</name>
<evidence type="ECO:0000313" key="2">
    <source>
        <dbReference type="EMBL" id="KAK9985550.1"/>
    </source>
</evidence>
<keyword evidence="1" id="KW-0732">Signal</keyword>
<dbReference type="Proteomes" id="UP001459277">
    <property type="component" value="Unassembled WGS sequence"/>
</dbReference>
<dbReference type="GO" id="GO:0008194">
    <property type="term" value="F:UDP-glycosyltransferase activity"/>
    <property type="evidence" value="ECO:0007669"/>
    <property type="project" value="UniProtKB-ARBA"/>
</dbReference>
<gene>
    <name evidence="2" type="ORF">SO802_030501</name>
</gene>
<accession>A0AAW2BHQ0</accession>
<sequence length="71" mass="7951">MLLSISLTLLLYNFSKSQLLEIGLGLESSKASFIWVIRDSYGDAFFPEGFEERVRDRAFVIKGWGSTGSIS</sequence>
<dbReference type="PANTHER" id="PTHR48044">
    <property type="entry name" value="GLYCOSYLTRANSFERASE"/>
    <property type="match status" value="1"/>
</dbReference>
<dbReference type="PANTHER" id="PTHR48044:SF21">
    <property type="entry name" value="GLYCOSYLTRANSFERASE"/>
    <property type="match status" value="1"/>
</dbReference>
<reference evidence="2 3" key="1">
    <citation type="submission" date="2024-01" db="EMBL/GenBank/DDBJ databases">
        <title>A telomere-to-telomere, gap-free genome of sweet tea (Lithocarpus litseifolius).</title>
        <authorList>
            <person name="Zhou J."/>
        </authorList>
    </citation>
    <scope>NUCLEOTIDE SEQUENCE [LARGE SCALE GENOMIC DNA]</scope>
    <source>
        <strain evidence="2">Zhou-2022a</strain>
        <tissue evidence="2">Leaf</tissue>
    </source>
</reference>
<dbReference type="AlphaFoldDB" id="A0AAW2BHQ0"/>
<organism evidence="2 3">
    <name type="scientific">Lithocarpus litseifolius</name>
    <dbReference type="NCBI Taxonomy" id="425828"/>
    <lineage>
        <taxon>Eukaryota</taxon>
        <taxon>Viridiplantae</taxon>
        <taxon>Streptophyta</taxon>
        <taxon>Embryophyta</taxon>
        <taxon>Tracheophyta</taxon>
        <taxon>Spermatophyta</taxon>
        <taxon>Magnoliopsida</taxon>
        <taxon>eudicotyledons</taxon>
        <taxon>Gunneridae</taxon>
        <taxon>Pentapetalae</taxon>
        <taxon>rosids</taxon>
        <taxon>fabids</taxon>
        <taxon>Fagales</taxon>
        <taxon>Fagaceae</taxon>
        <taxon>Lithocarpus</taxon>
    </lineage>
</organism>
<comment type="caution">
    <text evidence="2">The sequence shown here is derived from an EMBL/GenBank/DDBJ whole genome shotgun (WGS) entry which is preliminary data.</text>
</comment>
<evidence type="ECO:0000256" key="1">
    <source>
        <dbReference type="SAM" id="SignalP"/>
    </source>
</evidence>
<dbReference type="EMBL" id="JAZDWU010000011">
    <property type="protein sequence ID" value="KAK9985550.1"/>
    <property type="molecule type" value="Genomic_DNA"/>
</dbReference>
<protein>
    <submittedName>
        <fullName evidence="2">Uncharacterized protein</fullName>
    </submittedName>
</protein>
<feature type="signal peptide" evidence="1">
    <location>
        <begin position="1"/>
        <end position="17"/>
    </location>
</feature>
<dbReference type="SUPFAM" id="SSF53756">
    <property type="entry name" value="UDP-Glycosyltransferase/glycogen phosphorylase"/>
    <property type="match status" value="1"/>
</dbReference>
<dbReference type="Gene3D" id="3.40.50.2000">
    <property type="entry name" value="Glycogen Phosphorylase B"/>
    <property type="match status" value="1"/>
</dbReference>
<evidence type="ECO:0000313" key="3">
    <source>
        <dbReference type="Proteomes" id="UP001459277"/>
    </source>
</evidence>
<dbReference type="GO" id="GO:1901135">
    <property type="term" value="P:carbohydrate derivative metabolic process"/>
    <property type="evidence" value="ECO:0007669"/>
    <property type="project" value="UniProtKB-ARBA"/>
</dbReference>
<feature type="chain" id="PRO_5043721788" evidence="1">
    <location>
        <begin position="18"/>
        <end position="71"/>
    </location>
</feature>